<gene>
    <name evidence="1" type="ORF">SAMN02745221_01810</name>
</gene>
<dbReference type="STRING" id="1123382.SAMN02745221_01810"/>
<keyword evidence="2" id="KW-1185">Reference proteome</keyword>
<reference evidence="2" key="1">
    <citation type="submission" date="2016-11" db="EMBL/GenBank/DDBJ databases">
        <authorList>
            <person name="Varghese N."/>
            <person name="Submissions S."/>
        </authorList>
    </citation>
    <scope>NUCLEOTIDE SEQUENCE [LARGE SCALE GENOMIC DNA]</scope>
    <source>
        <strain evidence="2">DSM 11003</strain>
    </source>
</reference>
<organism evidence="1 2">
    <name type="scientific">Thermosyntropha lipolytica DSM 11003</name>
    <dbReference type="NCBI Taxonomy" id="1123382"/>
    <lineage>
        <taxon>Bacteria</taxon>
        <taxon>Bacillati</taxon>
        <taxon>Bacillota</taxon>
        <taxon>Clostridia</taxon>
        <taxon>Eubacteriales</taxon>
        <taxon>Syntrophomonadaceae</taxon>
        <taxon>Thermosyntropha</taxon>
    </lineage>
</organism>
<accession>A0A1M5QND2</accession>
<protein>
    <recommendedName>
        <fullName evidence="3">Hook-length control protein FliK</fullName>
    </recommendedName>
</protein>
<dbReference type="Proteomes" id="UP000242329">
    <property type="component" value="Unassembled WGS sequence"/>
</dbReference>
<evidence type="ECO:0000313" key="2">
    <source>
        <dbReference type="Proteomes" id="UP000242329"/>
    </source>
</evidence>
<name>A0A1M5QND2_9FIRM</name>
<proteinExistence type="predicted"/>
<evidence type="ECO:0000313" key="1">
    <source>
        <dbReference type="EMBL" id="SHH15438.1"/>
    </source>
</evidence>
<dbReference type="EMBL" id="FQWY01000036">
    <property type="protein sequence ID" value="SHH15438.1"/>
    <property type="molecule type" value="Genomic_DNA"/>
</dbReference>
<dbReference type="RefSeq" id="WP_073093073.1">
    <property type="nucleotide sequence ID" value="NZ_FQWY01000036.1"/>
</dbReference>
<evidence type="ECO:0008006" key="3">
    <source>
        <dbReference type="Google" id="ProtNLM"/>
    </source>
</evidence>
<sequence>MYSHVSLNKVQLNINFPGEEGLKLSPGEILKGQVKDVKDNGLILIYLKGRLIEALSEVMLKPGDSLYLMVEDFKEGKAYLKVLNPERLNAIANDVLSLRLKEIGISPREQDIMIARKLIQYNLPLTGENIKKLEIGTRLLGEFNARNLEIAAFALARGIPLNKETLGLIAYHLDKNTDLAKLLANIFRLVSSFKQETALTENNRGLDAGWGKMTYEPEGEKQNISREADVKQELRNSRALVPPGGEKIDSSLRQGIDGQGFKTASLPPGMPKFQDAEDDLKLPFRWQPLIEFLKAALKTMPISPEVIREGKLLGRVIKEQWAGETDWLRLLSALLEVMDREEGFKENGKGAELLKNLESLAKEIGGHRLFNVVSRQGGDNNINYYYWAWPVEIDNHTYLLELKISRERKYKNLREEDNLSLAIALDTPRMGKVLFHVNWWRDYKVELRGVVETAPVKEYMEKNIAELVDALSGLGYKVDYLGTRVAADKEEMVLNQIRLASALEEIKPFGIDIKV</sequence>
<dbReference type="OrthoDB" id="1936401at2"/>
<dbReference type="AlphaFoldDB" id="A0A1M5QND2"/>